<evidence type="ECO:0000259" key="9">
    <source>
        <dbReference type="Pfam" id="PF01850"/>
    </source>
</evidence>
<evidence type="ECO:0000256" key="7">
    <source>
        <dbReference type="ARBA" id="ARBA00038093"/>
    </source>
</evidence>
<proteinExistence type="inferred from homology"/>
<dbReference type="GO" id="GO:0016787">
    <property type="term" value="F:hydrolase activity"/>
    <property type="evidence" value="ECO:0007669"/>
    <property type="project" value="UniProtKB-KW"/>
</dbReference>
<dbReference type="PANTHER" id="PTHR33653:SF1">
    <property type="entry name" value="RIBONUCLEASE VAPC2"/>
    <property type="match status" value="1"/>
</dbReference>
<dbReference type="Gene3D" id="3.40.50.1010">
    <property type="entry name" value="5'-nuclease"/>
    <property type="match status" value="1"/>
</dbReference>
<evidence type="ECO:0000256" key="5">
    <source>
        <dbReference type="ARBA" id="ARBA00022801"/>
    </source>
</evidence>
<comment type="function">
    <text evidence="8">Toxic component of a toxin-antitoxin (TA) system. An RNase.</text>
</comment>
<dbReference type="CDD" id="cd18741">
    <property type="entry name" value="PIN_VapC4-5_FitB-like"/>
    <property type="match status" value="1"/>
</dbReference>
<comment type="cofactor">
    <cofactor evidence="1 8">
        <name>Mg(2+)</name>
        <dbReference type="ChEBI" id="CHEBI:18420"/>
    </cofactor>
</comment>
<protein>
    <recommendedName>
        <fullName evidence="8">Ribonuclease VapC</fullName>
        <shortName evidence="8">RNase VapC</shortName>
        <ecNumber evidence="8">3.1.-.-</ecNumber>
    </recommendedName>
    <alternativeName>
        <fullName evidence="8">Toxin VapC</fullName>
    </alternativeName>
</protein>
<dbReference type="EMBL" id="MTEJ01000184">
    <property type="protein sequence ID" value="OQX08162.1"/>
    <property type="molecule type" value="Genomic_DNA"/>
</dbReference>
<dbReference type="GO" id="GO:0000287">
    <property type="term" value="F:magnesium ion binding"/>
    <property type="evidence" value="ECO:0007669"/>
    <property type="project" value="UniProtKB-UniRule"/>
</dbReference>
<keyword evidence="8" id="KW-0800">Toxin</keyword>
<feature type="binding site" evidence="8">
    <location>
        <position position="95"/>
    </location>
    <ligand>
        <name>Mg(2+)</name>
        <dbReference type="ChEBI" id="CHEBI:18420"/>
    </ligand>
</feature>
<evidence type="ECO:0000256" key="8">
    <source>
        <dbReference type="HAMAP-Rule" id="MF_00265"/>
    </source>
</evidence>
<keyword evidence="5 8" id="KW-0378">Hydrolase</keyword>
<evidence type="ECO:0000256" key="3">
    <source>
        <dbReference type="ARBA" id="ARBA00022722"/>
    </source>
</evidence>
<reference evidence="10 11" key="1">
    <citation type="submission" date="2017-01" db="EMBL/GenBank/DDBJ databases">
        <title>Novel large sulfur bacteria in the metagenomes of groundwater-fed chemosynthetic microbial mats in the Lake Huron basin.</title>
        <authorList>
            <person name="Sharrar A.M."/>
            <person name="Flood B.E."/>
            <person name="Bailey J.V."/>
            <person name="Jones D.S."/>
            <person name="Biddanda B."/>
            <person name="Ruberg S.A."/>
            <person name="Marcus D.N."/>
            <person name="Dick G.J."/>
        </authorList>
    </citation>
    <scope>NUCLEOTIDE SEQUENCE [LARGE SCALE GENOMIC DNA]</scope>
    <source>
        <strain evidence="10">A8</strain>
    </source>
</reference>
<dbReference type="AlphaFoldDB" id="A0A1Y1QLD9"/>
<dbReference type="Proteomes" id="UP000192491">
    <property type="component" value="Unassembled WGS sequence"/>
</dbReference>
<name>A0A1Y1QLD9_9GAMM</name>
<organism evidence="10 11">
    <name type="scientific">Thiothrix lacustris</name>
    <dbReference type="NCBI Taxonomy" id="525917"/>
    <lineage>
        <taxon>Bacteria</taxon>
        <taxon>Pseudomonadati</taxon>
        <taxon>Pseudomonadota</taxon>
        <taxon>Gammaproteobacteria</taxon>
        <taxon>Thiotrichales</taxon>
        <taxon>Thiotrichaceae</taxon>
        <taxon>Thiothrix</taxon>
    </lineage>
</organism>
<sequence length="131" mass="14530">MAELTLVDTDILIDAAHKDEMAVTVLQNLESTSGLAVSIVTQMELVVGCRNKTEQRELAKFLQRFQVIHLSASISQRGLELLQQYRLSHGLLIPDGLIAATALETAIPLISKNQKDYRFIDGLQLLPYPPC</sequence>
<feature type="domain" description="PIN" evidence="9">
    <location>
        <begin position="6"/>
        <end position="115"/>
    </location>
</feature>
<keyword evidence="3 8" id="KW-0540">Nuclease</keyword>
<accession>A0A1Y1QLD9</accession>
<dbReference type="GO" id="GO:0090729">
    <property type="term" value="F:toxin activity"/>
    <property type="evidence" value="ECO:0007669"/>
    <property type="project" value="UniProtKB-KW"/>
</dbReference>
<gene>
    <name evidence="8" type="primary">vapC</name>
    <name evidence="10" type="ORF">BWK73_26250</name>
</gene>
<dbReference type="InterPro" id="IPR029060">
    <property type="entry name" value="PIN-like_dom_sf"/>
</dbReference>
<dbReference type="GO" id="GO:0004540">
    <property type="term" value="F:RNA nuclease activity"/>
    <property type="evidence" value="ECO:0007669"/>
    <property type="project" value="InterPro"/>
</dbReference>
<dbReference type="InterPro" id="IPR022907">
    <property type="entry name" value="VapC_family"/>
</dbReference>
<dbReference type="SUPFAM" id="SSF88723">
    <property type="entry name" value="PIN domain-like"/>
    <property type="match status" value="1"/>
</dbReference>
<evidence type="ECO:0000256" key="2">
    <source>
        <dbReference type="ARBA" id="ARBA00022649"/>
    </source>
</evidence>
<feature type="binding site" evidence="8">
    <location>
        <position position="8"/>
    </location>
    <ligand>
        <name>Mg(2+)</name>
        <dbReference type="ChEBI" id="CHEBI:18420"/>
    </ligand>
</feature>
<comment type="similarity">
    <text evidence="7 8">Belongs to the PINc/VapC protein family.</text>
</comment>
<dbReference type="PANTHER" id="PTHR33653">
    <property type="entry name" value="RIBONUCLEASE VAPC2"/>
    <property type="match status" value="1"/>
</dbReference>
<evidence type="ECO:0000256" key="6">
    <source>
        <dbReference type="ARBA" id="ARBA00022842"/>
    </source>
</evidence>
<keyword evidence="4 8" id="KW-0479">Metal-binding</keyword>
<comment type="caution">
    <text evidence="10">The sequence shown here is derived from an EMBL/GenBank/DDBJ whole genome shotgun (WGS) entry which is preliminary data.</text>
</comment>
<evidence type="ECO:0000313" key="10">
    <source>
        <dbReference type="EMBL" id="OQX08162.1"/>
    </source>
</evidence>
<keyword evidence="6 8" id="KW-0460">Magnesium</keyword>
<evidence type="ECO:0000313" key="11">
    <source>
        <dbReference type="Proteomes" id="UP000192491"/>
    </source>
</evidence>
<dbReference type="InterPro" id="IPR002716">
    <property type="entry name" value="PIN_dom"/>
</dbReference>
<dbReference type="InterPro" id="IPR050556">
    <property type="entry name" value="Type_II_TA_system_RNase"/>
</dbReference>
<keyword evidence="2 8" id="KW-1277">Toxin-antitoxin system</keyword>
<evidence type="ECO:0000256" key="4">
    <source>
        <dbReference type="ARBA" id="ARBA00022723"/>
    </source>
</evidence>
<dbReference type="HAMAP" id="MF_00265">
    <property type="entry name" value="VapC_Nob1"/>
    <property type="match status" value="1"/>
</dbReference>
<dbReference type="Pfam" id="PF01850">
    <property type="entry name" value="PIN"/>
    <property type="match status" value="1"/>
</dbReference>
<evidence type="ECO:0000256" key="1">
    <source>
        <dbReference type="ARBA" id="ARBA00001946"/>
    </source>
</evidence>
<dbReference type="EC" id="3.1.-.-" evidence="8"/>